<feature type="non-terminal residue" evidence="1">
    <location>
        <position position="1"/>
    </location>
</feature>
<reference evidence="1" key="2">
    <citation type="submission" date="2013-05" db="EMBL/GenBank/DDBJ databases">
        <authorList>
            <person name="Carter J.-M."/>
            <person name="Baker S.C."/>
            <person name="Pink R."/>
            <person name="Carter D.R.F."/>
            <person name="Collins A."/>
            <person name="Tomlin J."/>
            <person name="Gibbs M."/>
            <person name="Breuker C.J."/>
        </authorList>
    </citation>
    <scope>NUCLEOTIDE SEQUENCE</scope>
    <source>
        <tissue evidence="1">Ovary</tissue>
    </source>
</reference>
<accession>S4PL38</accession>
<sequence>GLRRDFNLVIIGRERAAGPLPPGRLIYEIHRSERYHNTNRIIRQTQDKRAIKWRFSFMRLLLALRVGFYELWYSCNVRND</sequence>
<organism evidence="1">
    <name type="scientific">Pararge aegeria</name>
    <name type="common">speckled wood butterfly</name>
    <dbReference type="NCBI Taxonomy" id="116150"/>
    <lineage>
        <taxon>Eukaryota</taxon>
        <taxon>Metazoa</taxon>
        <taxon>Ecdysozoa</taxon>
        <taxon>Arthropoda</taxon>
        <taxon>Hexapoda</taxon>
        <taxon>Insecta</taxon>
        <taxon>Pterygota</taxon>
        <taxon>Neoptera</taxon>
        <taxon>Endopterygota</taxon>
        <taxon>Lepidoptera</taxon>
        <taxon>Glossata</taxon>
        <taxon>Ditrysia</taxon>
        <taxon>Papilionoidea</taxon>
        <taxon>Nymphalidae</taxon>
        <taxon>Satyrinae</taxon>
        <taxon>Satyrini</taxon>
        <taxon>Parargina</taxon>
        <taxon>Pararge</taxon>
    </lineage>
</organism>
<proteinExistence type="predicted"/>
<evidence type="ECO:0000313" key="1">
    <source>
        <dbReference type="EMBL" id="JAA90613.1"/>
    </source>
</evidence>
<protein>
    <submittedName>
        <fullName evidence="1">Uncharacterized protein</fullName>
    </submittedName>
</protein>
<dbReference type="AlphaFoldDB" id="S4PL38"/>
<reference evidence="1" key="1">
    <citation type="journal article" date="2013" name="BMC Genomics">
        <title>Unscrambling butterfly oogenesis.</title>
        <authorList>
            <person name="Carter J.M."/>
            <person name="Baker S.C."/>
            <person name="Pink R."/>
            <person name="Carter D.R."/>
            <person name="Collins A."/>
            <person name="Tomlin J."/>
            <person name="Gibbs M."/>
            <person name="Breuker C.J."/>
        </authorList>
    </citation>
    <scope>NUCLEOTIDE SEQUENCE</scope>
    <source>
        <tissue evidence="1">Ovary</tissue>
    </source>
</reference>
<dbReference type="EMBL" id="GAIX01001947">
    <property type="protein sequence ID" value="JAA90613.1"/>
    <property type="molecule type" value="Transcribed_RNA"/>
</dbReference>
<name>S4PL38_9NEOP</name>